<evidence type="ECO:0000313" key="3">
    <source>
        <dbReference type="Proteomes" id="UP000280066"/>
    </source>
</evidence>
<dbReference type="Pfam" id="PF08708">
    <property type="entry name" value="PriCT_1"/>
    <property type="match status" value="1"/>
</dbReference>
<dbReference type="Proteomes" id="UP000280066">
    <property type="component" value="Unassembled WGS sequence"/>
</dbReference>
<evidence type="ECO:0000259" key="1">
    <source>
        <dbReference type="SMART" id="SM00942"/>
    </source>
</evidence>
<dbReference type="InterPro" id="IPR007694">
    <property type="entry name" value="DNA_helicase_DnaB-like_C"/>
</dbReference>
<keyword evidence="3" id="KW-1185">Reference proteome</keyword>
<accession>A0A428IY08</accession>
<evidence type="ECO:0000313" key="2">
    <source>
        <dbReference type="EMBL" id="RSK23951.1"/>
    </source>
</evidence>
<dbReference type="SUPFAM" id="SSF56747">
    <property type="entry name" value="Prim-pol domain"/>
    <property type="match status" value="1"/>
</dbReference>
<feature type="domain" description="Primase C-terminal 1" evidence="1">
    <location>
        <begin position="349"/>
        <end position="415"/>
    </location>
</feature>
<dbReference type="GO" id="GO:0005524">
    <property type="term" value="F:ATP binding"/>
    <property type="evidence" value="ECO:0007669"/>
    <property type="project" value="InterPro"/>
</dbReference>
<dbReference type="Gene3D" id="3.40.50.300">
    <property type="entry name" value="P-loop containing nucleotide triphosphate hydrolases"/>
    <property type="match status" value="1"/>
</dbReference>
<dbReference type="OrthoDB" id="857383at2"/>
<sequence>MKSPACCWTCKIAGPCSPTTNQPTSPCKAGCETAGSVKQPQADSAPPKGLCVAQRAEKRLLRPFLFVHPHPQPPVNYETVRGALTNRGLVQPKSQIELTPTDEEFYLSLFGFDNSIFEHLEVNRDPQTGKTTVSGFAGSYFAEFLYFDIDRDGDLPGSLEATRDLLRRLYNRFQLSPKQLFLCFSGSKGFHVGLHQSLFGGFAPSPQLPLQLNVLAARLLAECHELTLAELQTKSYEAKQAGGQFADVDLGIYNNNRLFRVINSRNRKSGRYKVGLTSQELLTLPLEQILTLADAPRPDYKPEAKLTAQTPIPDLSALWEYARTLDVAAFTKATVGSKSAGRGSGPIDRDFFAPPTPGNRNNDLFRQACHLFDHSELYESHVLQLVQSVNLSGSDPLPEDEVRQIVKSAFTRTTRTKGQAAATVLTPEAASGDKVEIWSDWTEEWLDYYTQTPSPMTCLLPEIDEDQEMSLKGKLAVLIGSGGTRKSYFLQNIIAQNVLGYGNRFLYSSMEMGKPETVNRFLDMYFDAEDGVSASKVLQKNARENKEQTRELLRMGSQTVADQLILTSNGGKTVQDYERDIQRTIELYGSLDGLAIDGLSAMGGKGEETERYSRATLELKELAKRYNLFILLICHTTKACAAHTRDARPFVRGSEKILDNSDFSICFANIIDVPRSTPENIQYCSHLAHVKYYNKRGSGKMLNQLLEFDGLRKSFAPSPAPLLNYPDHDAFIREYNKKARQAAKDDDPF</sequence>
<dbReference type="SMART" id="SM00942">
    <property type="entry name" value="PriCT_1"/>
    <property type="match status" value="1"/>
</dbReference>
<dbReference type="Gene3D" id="3.90.920.10">
    <property type="entry name" value="DNA primase, PRIM domain"/>
    <property type="match status" value="1"/>
</dbReference>
<dbReference type="Pfam" id="PF03796">
    <property type="entry name" value="DnaB_C"/>
    <property type="match status" value="1"/>
</dbReference>
<gene>
    <name evidence="2" type="ORF">EI290_21425</name>
</gene>
<organism evidence="2 3">
    <name type="scientific">Hymenobacter metallilatus</name>
    <dbReference type="NCBI Taxonomy" id="2493666"/>
    <lineage>
        <taxon>Bacteria</taxon>
        <taxon>Pseudomonadati</taxon>
        <taxon>Bacteroidota</taxon>
        <taxon>Cytophagia</taxon>
        <taxon>Cytophagales</taxon>
        <taxon>Hymenobacteraceae</taxon>
        <taxon>Hymenobacter</taxon>
    </lineage>
</organism>
<dbReference type="GO" id="GO:0003678">
    <property type="term" value="F:DNA helicase activity"/>
    <property type="evidence" value="ECO:0007669"/>
    <property type="project" value="InterPro"/>
</dbReference>
<dbReference type="EMBL" id="RWIS01000021">
    <property type="protein sequence ID" value="RSK23951.1"/>
    <property type="molecule type" value="Genomic_DNA"/>
</dbReference>
<name>A0A428IY08_9BACT</name>
<protein>
    <recommendedName>
        <fullName evidence="1">Primase C-terminal 1 domain-containing protein</fullName>
    </recommendedName>
</protein>
<comment type="caution">
    <text evidence="2">The sequence shown here is derived from an EMBL/GenBank/DDBJ whole genome shotgun (WGS) entry which is preliminary data.</text>
</comment>
<dbReference type="AlphaFoldDB" id="A0A428IY08"/>
<dbReference type="InterPro" id="IPR014820">
    <property type="entry name" value="PriCT_1"/>
</dbReference>
<dbReference type="GO" id="GO:0006260">
    <property type="term" value="P:DNA replication"/>
    <property type="evidence" value="ECO:0007669"/>
    <property type="project" value="InterPro"/>
</dbReference>
<dbReference type="InterPro" id="IPR027417">
    <property type="entry name" value="P-loop_NTPase"/>
</dbReference>
<dbReference type="SUPFAM" id="SSF52540">
    <property type="entry name" value="P-loop containing nucleoside triphosphate hydrolases"/>
    <property type="match status" value="1"/>
</dbReference>
<reference evidence="2 3" key="1">
    <citation type="submission" date="2018-12" db="EMBL/GenBank/DDBJ databases">
        <authorList>
            <person name="Feng G."/>
            <person name="Zhu H."/>
        </authorList>
    </citation>
    <scope>NUCLEOTIDE SEQUENCE [LARGE SCALE GENOMIC DNA]</scope>
    <source>
        <strain evidence="2 3">9PBR-2</strain>
    </source>
</reference>
<proteinExistence type="predicted"/>